<gene>
    <name evidence="1" type="ORF">CLO192961_LOCUS61635</name>
</gene>
<dbReference type="Proteomes" id="UP000766486">
    <property type="component" value="Unassembled WGS sequence"/>
</dbReference>
<evidence type="ECO:0000313" key="2">
    <source>
        <dbReference type="Proteomes" id="UP000766486"/>
    </source>
</evidence>
<comment type="caution">
    <text evidence="1">The sequence shown here is derived from an EMBL/GenBank/DDBJ whole genome shotgun (WGS) entry which is preliminary data.</text>
</comment>
<organism evidence="1 2">
    <name type="scientific">Bionectria ochroleuca</name>
    <name type="common">Gliocladium roseum</name>
    <dbReference type="NCBI Taxonomy" id="29856"/>
    <lineage>
        <taxon>Eukaryota</taxon>
        <taxon>Fungi</taxon>
        <taxon>Dikarya</taxon>
        <taxon>Ascomycota</taxon>
        <taxon>Pezizomycotina</taxon>
        <taxon>Sordariomycetes</taxon>
        <taxon>Hypocreomycetidae</taxon>
        <taxon>Hypocreales</taxon>
        <taxon>Bionectriaceae</taxon>
        <taxon>Clonostachys</taxon>
    </lineage>
</organism>
<accession>A0ABY6TSV4</accession>
<keyword evidence="2" id="KW-1185">Reference proteome</keyword>
<name>A0ABY6TSV4_BIOOC</name>
<protein>
    <submittedName>
        <fullName evidence="1">Uncharacterized protein</fullName>
    </submittedName>
</protein>
<proteinExistence type="predicted"/>
<reference evidence="1 2" key="1">
    <citation type="submission" date="2019-06" db="EMBL/GenBank/DDBJ databases">
        <authorList>
            <person name="Broberg M."/>
        </authorList>
    </citation>
    <scope>NUCLEOTIDE SEQUENCE [LARGE SCALE GENOMIC DNA]</scope>
</reference>
<dbReference type="EMBL" id="CABFNS010000437">
    <property type="protein sequence ID" value="VUC21721.1"/>
    <property type="molecule type" value="Genomic_DNA"/>
</dbReference>
<evidence type="ECO:0000313" key="1">
    <source>
        <dbReference type="EMBL" id="VUC21721.1"/>
    </source>
</evidence>
<sequence length="749" mass="83148">MANIIGGNIAKYFSSQNNTILAGDATQQNSSIFDICLIKNTNVNILSRATHAAVAQEFGSPLETRHLHSPLLDLIQTLDSGGIQAKRFHGYNVYEAGQVKELSMDKYVNVDGERLSALSSVIVCLSVPLTATTLSTIVASAIILYIHGEIDGQTAGAAGMLQGKIKKYANAIIGRDGMCNKLENAKQRVCELLKAHAPQVHTHKMFLPPMLPAEEQDFVVFIARLWSSKVEGEIIYTRSIKLLALSLLLSEYGWQIDIYVEKQKQESPVSGESTESIAIKAGTGSLIVVYSTLPTNDDRSYVENHASFPLKTEQKYPTSACKAAFMGEVSGLSLARDEDDQVAFMSGYKAIDNFFNEHVELKVLLNPVGMITMTLICDSIEIPRLPSSWFRILPRFNLSHTPHRIKTLVMVALCKAFPDCDWEEVNKQILEISVDASVLFEKPSPREAWVVTGAVFALMNRTIMSLVNISESSNIRSPAGDSVFKFLACGDDFLDELFNQGKHPAEAIIFCAASLTGADCIEAVNSGTSPSSFSDRRSIVGYWANQHGLLLTPVFERCLYSDLPQCKMKLCTFHNTPIIGMPFDEGGWIRSAKLSNKNPRRLDFTLKQQHSCDVLMEYRPHFEKDPRYVTAAVYLDGVFHNTFSVPGIFRPGLAEQSFCSHLDDTSAEHHQKPLKYITLDSFQPGQQLLPRDEEEVHLIVPQNTLVSRLFCSMEYGFWPIVIQHGCLDCAIGDAKKERHVGIIIPRTAK</sequence>